<accession>A0A843VNA5</accession>
<keyword evidence="3" id="KW-1185">Reference proteome</keyword>
<dbReference type="Proteomes" id="UP000652761">
    <property type="component" value="Unassembled WGS sequence"/>
</dbReference>
<proteinExistence type="predicted"/>
<feature type="region of interest" description="Disordered" evidence="1">
    <location>
        <begin position="37"/>
        <end position="59"/>
    </location>
</feature>
<evidence type="ECO:0000313" key="3">
    <source>
        <dbReference type="Proteomes" id="UP000652761"/>
    </source>
</evidence>
<organism evidence="2 3">
    <name type="scientific">Colocasia esculenta</name>
    <name type="common">Wild taro</name>
    <name type="synonym">Arum esculentum</name>
    <dbReference type="NCBI Taxonomy" id="4460"/>
    <lineage>
        <taxon>Eukaryota</taxon>
        <taxon>Viridiplantae</taxon>
        <taxon>Streptophyta</taxon>
        <taxon>Embryophyta</taxon>
        <taxon>Tracheophyta</taxon>
        <taxon>Spermatophyta</taxon>
        <taxon>Magnoliopsida</taxon>
        <taxon>Liliopsida</taxon>
        <taxon>Araceae</taxon>
        <taxon>Aroideae</taxon>
        <taxon>Colocasieae</taxon>
        <taxon>Colocasia</taxon>
    </lineage>
</organism>
<gene>
    <name evidence="2" type="ORF">Taro_033228</name>
</gene>
<dbReference type="EMBL" id="NMUH01002522">
    <property type="protein sequence ID" value="MQM00493.1"/>
    <property type="molecule type" value="Genomic_DNA"/>
</dbReference>
<dbReference type="AlphaFoldDB" id="A0A843VNA5"/>
<reference evidence="2" key="1">
    <citation type="submission" date="2017-07" db="EMBL/GenBank/DDBJ databases">
        <title>Taro Niue Genome Assembly and Annotation.</title>
        <authorList>
            <person name="Atibalentja N."/>
            <person name="Keating K."/>
            <person name="Fields C.J."/>
        </authorList>
    </citation>
    <scope>NUCLEOTIDE SEQUENCE</scope>
    <source>
        <strain evidence="2">Niue_2</strain>
        <tissue evidence="2">Leaf</tissue>
    </source>
</reference>
<comment type="caution">
    <text evidence="2">The sequence shown here is derived from an EMBL/GenBank/DDBJ whole genome shotgun (WGS) entry which is preliminary data.</text>
</comment>
<evidence type="ECO:0000256" key="1">
    <source>
        <dbReference type="SAM" id="MobiDB-lite"/>
    </source>
</evidence>
<name>A0A843VNA5_COLES</name>
<evidence type="ECO:0000313" key="2">
    <source>
        <dbReference type="EMBL" id="MQM00493.1"/>
    </source>
</evidence>
<sequence length="97" mass="11327">MVVAELPYEELRRRKLEENKRKIEELKLSHLSHSLREEIASSATKPSPSKPRKRSVPGEGVLVAVRRSERVRNHPVDYKEVIILTPKVSKPYEFYFS</sequence>
<protein>
    <submittedName>
        <fullName evidence="2">Uncharacterized protein</fullName>
    </submittedName>
</protein>